<dbReference type="GO" id="GO:0016279">
    <property type="term" value="F:protein-lysine N-methyltransferase activity"/>
    <property type="evidence" value="ECO:0007669"/>
    <property type="project" value="TreeGrafter"/>
</dbReference>
<keyword evidence="2" id="KW-0808">Transferase</keyword>
<keyword evidence="3" id="KW-0949">S-adenosyl-L-methionine</keyword>
<dbReference type="Proteomes" id="UP000321518">
    <property type="component" value="Unassembled WGS sequence"/>
</dbReference>
<feature type="domain" description="SET" evidence="5">
    <location>
        <begin position="17"/>
        <end position="315"/>
    </location>
</feature>
<feature type="compositionally biased region" description="Acidic residues" evidence="4">
    <location>
        <begin position="948"/>
        <end position="972"/>
    </location>
</feature>
<dbReference type="InterPro" id="IPR001214">
    <property type="entry name" value="SET_dom"/>
</dbReference>
<sequence>MLSEDPVWDALLAWLKTFLSYVDTEKSVRLVHNKAGRGLVARGDLPPGSLLISIPNAALLNLRTLKPLYPPSFASLNAIQWLSLHLALQFRRHLHPKDRRPPLPNRTSSTSASIASSTRAPWTSATRLPPAIPQDKHWPFIASLPRSLPTVPLTWTIHSHALATLKKDFTLFDDDVSLNVWQDDARRRNRCAELGELMDGATRRRARDVERRFKEDWEAVRRLWADHGAEVEGELGFFDFLLGWLNVNTRCIYFELDGRKENNLTLCPVIDMINHVPGRNTKPSPRIASMTFSAPTSSSGDPPLRDGDELAFSYGAHEDAMLLTEYGFVIGAENDYNVVEVDKYIEGLFEAQGREGELKVGVLREEGYWGDMTLSAKPDPPSPSWRVLVALRLLHLRLPTLAVLSADSLAAWYDNINGATEIVSSANEARVRASVRAICDAAALPPPLADSQPPPPTKYGTLIGGTLDNSSAAQTSQLAGSHGTAIVCSSSDQVHLLKRLPPVPTHEGLGKYRVPSTYPNTSASSASAAKLLVQETPSTHSSARDSTGMNPLAGGVAVSKPFGDVNMTAVEEDTSGEFVIADSDGEEAASARLSLSSQSVAPVAGPSRFNIANNPFPIAPPANTTFASSSIHDTTTSSLPRPTTAANTTSTDPIVTSTSAASGPSCSRSSKYVFAVEIDSPARSRTTSKKSSSSEKKKSAWKEKGKGKGKKRAVVESEQEEEDDSRRRGEPDYEQPPITKAKVPKRQRTSSIKVPDERVLSKETVDSEDDEDEIILASTSSKNKRSTIVDEEEDDPLAIPGSVLQRPSSTSTGGRLTASTSAACDDADSRPAKKSRKSSARSEAVSEDEDGQKRLAEEIAFVNERVEEADSDFGTGGKAKKGKKKQAAPKKRQKKDAEGDKPKLRRVPTVKKASIGASETQVVPETPADPVVTAGAESSAAAATNSVEQDDAVMVDADQSAEEAQEGGEAEEPVAAKKKKADKGKKKAVVQDSEEEDAEPAVVVASKDVPASPSAAGAAGPTAKAKKDKGKAKAKTTPAQAKKGRRKKNVVPAPDDEQDGVRGEATSAIHTGDESPFDDDEEPVARKKGKALGKERAAAKEVDNSPACIRSSRAASAAARSVSPAVSRASGNRRSLEDRMEAVTKAAQEEDDSFIAAEKNGAAKRKVKRKTVVEDDKEADDEDEAEEKNVDPPSPASSEAKENKGVANAGPSRGTPQQVQRGRSSIGTPGTRSSKPHKPGSLAAIMAKHGLATFRPPGLSNRAKLPPLHTNLKPAPPPKKILKEEKPKKKKKKGDESYSDEEKPWWETKDPEEWDSDDHRRWQKRQRRIERGLPADSDDD</sequence>
<dbReference type="SUPFAM" id="SSF82199">
    <property type="entry name" value="SET domain"/>
    <property type="match status" value="1"/>
</dbReference>
<dbReference type="InterPro" id="IPR050600">
    <property type="entry name" value="SETD3_SETD6_MTase"/>
</dbReference>
<dbReference type="GO" id="GO:0032259">
    <property type="term" value="P:methylation"/>
    <property type="evidence" value="ECO:0007669"/>
    <property type="project" value="UniProtKB-KW"/>
</dbReference>
<dbReference type="PANTHER" id="PTHR13271:SF47">
    <property type="entry name" value="ACTIN-HISTIDINE N-METHYLTRANSFERASE"/>
    <property type="match status" value="1"/>
</dbReference>
<evidence type="ECO:0000256" key="4">
    <source>
        <dbReference type="SAM" id="MobiDB-lite"/>
    </source>
</evidence>
<feature type="region of interest" description="Disordered" evidence="4">
    <location>
        <begin position="627"/>
        <end position="667"/>
    </location>
</feature>
<proteinExistence type="predicted"/>
<feature type="region of interest" description="Disordered" evidence="4">
    <location>
        <begin position="681"/>
        <end position="1340"/>
    </location>
</feature>
<dbReference type="Gene3D" id="3.90.1410.10">
    <property type="entry name" value="set domain protein methyltransferase, domain 1"/>
    <property type="match status" value="1"/>
</dbReference>
<protein>
    <recommendedName>
        <fullName evidence="5">SET domain-containing protein</fullName>
    </recommendedName>
</protein>
<feature type="compositionally biased region" description="Low complexity" evidence="4">
    <location>
        <begin position="1000"/>
        <end position="1023"/>
    </location>
</feature>
<feature type="compositionally biased region" description="Low complexity" evidence="4">
    <location>
        <begin position="1110"/>
        <end position="1130"/>
    </location>
</feature>
<feature type="compositionally biased region" description="Polar residues" evidence="4">
    <location>
        <begin position="805"/>
        <end position="814"/>
    </location>
</feature>
<feature type="compositionally biased region" description="Low complexity" evidence="4">
    <location>
        <begin position="931"/>
        <end position="947"/>
    </location>
</feature>
<feature type="compositionally biased region" description="Basic and acidic residues" evidence="4">
    <location>
        <begin position="754"/>
        <end position="765"/>
    </location>
</feature>
<comment type="caution">
    <text evidence="6">The sequence shown here is derived from an EMBL/GenBank/DDBJ whole genome shotgun (WGS) entry which is preliminary data.</text>
</comment>
<dbReference type="PROSITE" id="PS50280">
    <property type="entry name" value="SET"/>
    <property type="match status" value="1"/>
</dbReference>
<evidence type="ECO:0000313" key="7">
    <source>
        <dbReference type="Proteomes" id="UP000321518"/>
    </source>
</evidence>
<evidence type="ECO:0000256" key="3">
    <source>
        <dbReference type="ARBA" id="ARBA00022691"/>
    </source>
</evidence>
<feature type="compositionally biased region" description="Basic and acidic residues" evidence="4">
    <location>
        <begin position="692"/>
        <end position="706"/>
    </location>
</feature>
<evidence type="ECO:0000259" key="5">
    <source>
        <dbReference type="PROSITE" id="PS50280"/>
    </source>
</evidence>
<dbReference type="OrthoDB" id="341421at2759"/>
<evidence type="ECO:0000256" key="2">
    <source>
        <dbReference type="ARBA" id="ARBA00022679"/>
    </source>
</evidence>
<evidence type="ECO:0000256" key="1">
    <source>
        <dbReference type="ARBA" id="ARBA00022603"/>
    </source>
</evidence>
<organism evidence="6 7">
    <name type="scientific">Rhodotorula toruloides</name>
    <name type="common">Yeast</name>
    <name type="synonym">Rhodosporidium toruloides</name>
    <dbReference type="NCBI Taxonomy" id="5286"/>
    <lineage>
        <taxon>Eukaryota</taxon>
        <taxon>Fungi</taxon>
        <taxon>Dikarya</taxon>
        <taxon>Basidiomycota</taxon>
        <taxon>Pucciniomycotina</taxon>
        <taxon>Microbotryomycetes</taxon>
        <taxon>Sporidiobolales</taxon>
        <taxon>Sporidiobolaceae</taxon>
        <taxon>Rhodotorula</taxon>
    </lineage>
</organism>
<feature type="compositionally biased region" description="Polar residues" evidence="4">
    <location>
        <begin position="628"/>
        <end position="655"/>
    </location>
</feature>
<feature type="compositionally biased region" description="Polar residues" evidence="4">
    <location>
        <begin position="1214"/>
        <end position="1233"/>
    </location>
</feature>
<accession>A0A511KI25</accession>
<feature type="compositionally biased region" description="Basic and acidic residues" evidence="4">
    <location>
        <begin position="1281"/>
        <end position="1311"/>
    </location>
</feature>
<gene>
    <name evidence="6" type="ORF">Rt10032_c08g3543</name>
</gene>
<dbReference type="InterPro" id="IPR046341">
    <property type="entry name" value="SET_dom_sf"/>
</dbReference>
<feature type="compositionally biased region" description="Basic residues" evidence="4">
    <location>
        <begin position="1024"/>
        <end position="1034"/>
    </location>
</feature>
<dbReference type="EMBL" id="BJWK01000008">
    <property type="protein sequence ID" value="GEM09526.1"/>
    <property type="molecule type" value="Genomic_DNA"/>
</dbReference>
<feature type="compositionally biased region" description="Low complexity" evidence="4">
    <location>
        <begin position="656"/>
        <end position="667"/>
    </location>
</feature>
<keyword evidence="1" id="KW-0489">Methyltransferase</keyword>
<name>A0A511KI25_RHOTO</name>
<reference evidence="6 7" key="1">
    <citation type="submission" date="2019-07" db="EMBL/GenBank/DDBJ databases">
        <title>Rhodotorula toruloides NBRC10032 genome sequencing.</title>
        <authorList>
            <person name="Shida Y."/>
            <person name="Takaku H."/>
            <person name="Ogasawara W."/>
            <person name="Mori K."/>
        </authorList>
    </citation>
    <scope>NUCLEOTIDE SEQUENCE [LARGE SCALE GENOMIC DNA]</scope>
    <source>
        <strain evidence="6 7">NBRC10032</strain>
    </source>
</reference>
<evidence type="ECO:0000313" key="6">
    <source>
        <dbReference type="EMBL" id="GEM09526.1"/>
    </source>
</evidence>
<dbReference type="PANTHER" id="PTHR13271">
    <property type="entry name" value="UNCHARACTERIZED PUTATIVE METHYLTRANSFERASE"/>
    <property type="match status" value="1"/>
</dbReference>
<feature type="compositionally biased region" description="Low complexity" evidence="4">
    <location>
        <begin position="106"/>
        <end position="116"/>
    </location>
</feature>
<feature type="compositionally biased region" description="Basic residues" evidence="4">
    <location>
        <begin position="878"/>
        <end position="894"/>
    </location>
</feature>
<feature type="compositionally biased region" description="Basic and acidic residues" evidence="4">
    <location>
        <begin position="1092"/>
        <end position="1103"/>
    </location>
</feature>
<feature type="compositionally biased region" description="Acidic residues" evidence="4">
    <location>
        <begin position="1175"/>
        <end position="1186"/>
    </location>
</feature>
<feature type="compositionally biased region" description="Basic residues" evidence="4">
    <location>
        <begin position="976"/>
        <end position="988"/>
    </location>
</feature>
<feature type="region of interest" description="Disordered" evidence="4">
    <location>
        <begin position="96"/>
        <end position="116"/>
    </location>
</feature>